<sequence>MAEKRTALTYENIVKDIKARNFSPVYVLMGEESYYIDVIANLLEENVLQQQERDFNQDILFGVDTSGVQVADLCKAYPMMAERRLVMVKEAQNLKQLDALAKYLEHPVQTTVLVLCHKNGTIDKRKKFLSRAENIGVVFESKKKRDFELPAFIKGYLAFKKATVDDKAAIMIAEHIGSDLNRLTSELDKVLISLPENNLRITPDIVEQQIGVSKEFNGFELRNAIVNRDVFKANQIIQYFDKNPKAGSIFAFLPLLFSFFQTLLIAYYAPNKNNEGEMAKFLDLKSVWGVKDFITGMRNYSAMKTMHIIHKIREIDAKSKGLDNPNTPVGDLMKELIFFILH</sequence>
<keyword evidence="4" id="KW-0239">DNA-directed DNA polymerase</keyword>
<evidence type="ECO:0000256" key="1">
    <source>
        <dbReference type="ARBA" id="ARBA00022679"/>
    </source>
</evidence>
<name>A0A318HRP1_9BACT</name>
<dbReference type="InterPro" id="IPR005790">
    <property type="entry name" value="DNA_polIII_delta"/>
</dbReference>
<feature type="transmembrane region" description="Helical" evidence="5">
    <location>
        <begin position="249"/>
        <end position="269"/>
    </location>
</feature>
<comment type="caution">
    <text evidence="7">The sequence shown here is derived from an EMBL/GenBank/DDBJ whole genome shotgun (WGS) entry which is preliminary data.</text>
</comment>
<dbReference type="STRING" id="1122991.GCA_000613445_01186"/>
<accession>A0A318HRP1</accession>
<keyword evidence="1" id="KW-0808">Transferase</keyword>
<dbReference type="GO" id="GO:0003887">
    <property type="term" value="F:DNA-directed DNA polymerase activity"/>
    <property type="evidence" value="ECO:0007669"/>
    <property type="project" value="UniProtKB-KW"/>
</dbReference>
<keyword evidence="8" id="KW-1185">Reference proteome</keyword>
<dbReference type="InterPro" id="IPR027417">
    <property type="entry name" value="P-loop_NTPase"/>
</dbReference>
<evidence type="ECO:0000313" key="7">
    <source>
        <dbReference type="EMBL" id="PXX20902.1"/>
    </source>
</evidence>
<organism evidence="7 8">
    <name type="scientific">Hoylesella shahii DSM 15611 = JCM 12083</name>
    <dbReference type="NCBI Taxonomy" id="1122991"/>
    <lineage>
        <taxon>Bacteria</taxon>
        <taxon>Pseudomonadati</taxon>
        <taxon>Bacteroidota</taxon>
        <taxon>Bacteroidia</taxon>
        <taxon>Bacteroidales</taxon>
        <taxon>Prevotellaceae</taxon>
        <taxon>Hoylesella</taxon>
    </lineage>
</organism>
<dbReference type="GO" id="GO:0009360">
    <property type="term" value="C:DNA polymerase III complex"/>
    <property type="evidence" value="ECO:0007669"/>
    <property type="project" value="InterPro"/>
</dbReference>
<dbReference type="AlphaFoldDB" id="A0A318HRP1"/>
<dbReference type="PANTHER" id="PTHR34388:SF1">
    <property type="entry name" value="DNA POLYMERASE III SUBUNIT DELTA"/>
    <property type="match status" value="1"/>
</dbReference>
<dbReference type="Gene3D" id="1.20.272.10">
    <property type="match status" value="1"/>
</dbReference>
<evidence type="ECO:0000313" key="8">
    <source>
        <dbReference type="Proteomes" id="UP000248314"/>
    </source>
</evidence>
<gene>
    <name evidence="7" type="ORF">EJ73_02069</name>
</gene>
<evidence type="ECO:0000256" key="3">
    <source>
        <dbReference type="ARBA" id="ARBA00022705"/>
    </source>
</evidence>
<dbReference type="PANTHER" id="PTHR34388">
    <property type="entry name" value="DNA POLYMERASE III SUBUNIT DELTA"/>
    <property type="match status" value="1"/>
</dbReference>
<keyword evidence="5" id="KW-0812">Transmembrane</keyword>
<protein>
    <submittedName>
        <fullName evidence="7">DNA polymerase III delta subunit</fullName>
    </submittedName>
</protein>
<dbReference type="OrthoDB" id="1172326at2"/>
<dbReference type="InterPro" id="IPR010372">
    <property type="entry name" value="DNA_pol3_delta_N"/>
</dbReference>
<dbReference type="Pfam" id="PF06144">
    <property type="entry name" value="DNA_pol3_delta"/>
    <property type="match status" value="1"/>
</dbReference>
<evidence type="ECO:0000259" key="6">
    <source>
        <dbReference type="Pfam" id="PF06144"/>
    </source>
</evidence>
<dbReference type="Gene3D" id="3.40.50.300">
    <property type="entry name" value="P-loop containing nucleotide triphosphate hydrolases"/>
    <property type="match status" value="1"/>
</dbReference>
<evidence type="ECO:0000256" key="5">
    <source>
        <dbReference type="SAM" id="Phobius"/>
    </source>
</evidence>
<feature type="domain" description="DNA polymerase III delta N-terminal" evidence="6">
    <location>
        <begin position="26"/>
        <end position="138"/>
    </location>
</feature>
<evidence type="ECO:0000256" key="4">
    <source>
        <dbReference type="ARBA" id="ARBA00022932"/>
    </source>
</evidence>
<keyword evidence="5" id="KW-0472">Membrane</keyword>
<dbReference type="Gene3D" id="1.10.8.60">
    <property type="match status" value="1"/>
</dbReference>
<dbReference type="Proteomes" id="UP000248314">
    <property type="component" value="Unassembled WGS sequence"/>
</dbReference>
<dbReference type="GO" id="GO:0006261">
    <property type="term" value="P:DNA-templated DNA replication"/>
    <property type="evidence" value="ECO:0007669"/>
    <property type="project" value="TreeGrafter"/>
</dbReference>
<reference evidence="7 8" key="1">
    <citation type="submission" date="2018-05" db="EMBL/GenBank/DDBJ databases">
        <title>Genomic Encyclopedia of Type Strains, Phase I: the one thousand microbial genomes (KMG-I) project.</title>
        <authorList>
            <person name="Kyrpides N."/>
        </authorList>
    </citation>
    <scope>NUCLEOTIDE SEQUENCE [LARGE SCALE GENOMIC DNA]</scope>
    <source>
        <strain evidence="7 8">DSM 15611</strain>
    </source>
</reference>
<keyword evidence="3" id="KW-0235">DNA replication</keyword>
<dbReference type="NCBIfam" id="TIGR01128">
    <property type="entry name" value="holA"/>
    <property type="match status" value="1"/>
</dbReference>
<keyword evidence="5" id="KW-1133">Transmembrane helix</keyword>
<keyword evidence="2" id="KW-0548">Nucleotidyltransferase</keyword>
<dbReference type="EMBL" id="QJJX01000027">
    <property type="protein sequence ID" value="PXX20902.1"/>
    <property type="molecule type" value="Genomic_DNA"/>
</dbReference>
<proteinExistence type="predicted"/>
<evidence type="ECO:0000256" key="2">
    <source>
        <dbReference type="ARBA" id="ARBA00022695"/>
    </source>
</evidence>
<dbReference type="GO" id="GO:0003677">
    <property type="term" value="F:DNA binding"/>
    <property type="evidence" value="ECO:0007669"/>
    <property type="project" value="InterPro"/>
</dbReference>
<dbReference type="SUPFAM" id="SSF52540">
    <property type="entry name" value="P-loop containing nucleoside triphosphate hydrolases"/>
    <property type="match status" value="1"/>
</dbReference>
<dbReference type="RefSeq" id="WP_025816654.1">
    <property type="nucleotide sequence ID" value="NZ_BAIZ01000028.1"/>
</dbReference>